<accession>A0A840PH98</accession>
<protein>
    <submittedName>
        <fullName evidence="1">Uncharacterized protein</fullName>
    </submittedName>
</protein>
<gene>
    <name evidence="1" type="ORF">HNP84_006953</name>
</gene>
<reference evidence="1 2" key="1">
    <citation type="submission" date="2020-08" db="EMBL/GenBank/DDBJ databases">
        <title>Genomic Encyclopedia of Type Strains, Phase IV (KMG-IV): sequencing the most valuable type-strain genomes for metagenomic binning, comparative biology and taxonomic classification.</title>
        <authorList>
            <person name="Goeker M."/>
        </authorList>
    </citation>
    <scope>NUCLEOTIDE SEQUENCE [LARGE SCALE GENOMIC DNA]</scope>
    <source>
        <strain evidence="1 2">DSM 45615</strain>
    </source>
</reference>
<comment type="caution">
    <text evidence="1">The sequence shown here is derived from an EMBL/GenBank/DDBJ whole genome shotgun (WGS) entry which is preliminary data.</text>
</comment>
<dbReference type="AlphaFoldDB" id="A0A840PH98"/>
<organism evidence="1 2">
    <name type="scientific">Thermocatellispora tengchongensis</name>
    <dbReference type="NCBI Taxonomy" id="1073253"/>
    <lineage>
        <taxon>Bacteria</taxon>
        <taxon>Bacillati</taxon>
        <taxon>Actinomycetota</taxon>
        <taxon>Actinomycetes</taxon>
        <taxon>Streptosporangiales</taxon>
        <taxon>Streptosporangiaceae</taxon>
        <taxon>Thermocatellispora</taxon>
    </lineage>
</organism>
<evidence type="ECO:0000313" key="2">
    <source>
        <dbReference type="Proteomes" id="UP000578449"/>
    </source>
</evidence>
<dbReference type="EMBL" id="JACHGN010000017">
    <property type="protein sequence ID" value="MBB5137201.1"/>
    <property type="molecule type" value="Genomic_DNA"/>
</dbReference>
<name>A0A840PH98_9ACTN</name>
<proteinExistence type="predicted"/>
<keyword evidence="2" id="KW-1185">Reference proteome</keyword>
<evidence type="ECO:0000313" key="1">
    <source>
        <dbReference type="EMBL" id="MBB5137201.1"/>
    </source>
</evidence>
<dbReference type="Proteomes" id="UP000578449">
    <property type="component" value="Unassembled WGS sequence"/>
</dbReference>
<sequence>MDRLAGAPDALALIRTLNAITPPTAAFDAAFSAE</sequence>